<dbReference type="AlphaFoldDB" id="T0RTU3"/>
<organism evidence="6 7">
    <name type="scientific">Saprolegnia diclina (strain VS20)</name>
    <dbReference type="NCBI Taxonomy" id="1156394"/>
    <lineage>
        <taxon>Eukaryota</taxon>
        <taxon>Sar</taxon>
        <taxon>Stramenopiles</taxon>
        <taxon>Oomycota</taxon>
        <taxon>Saprolegniomycetes</taxon>
        <taxon>Saprolegniales</taxon>
        <taxon>Saprolegniaceae</taxon>
        <taxon>Saprolegnia</taxon>
    </lineage>
</organism>
<reference evidence="6 7" key="1">
    <citation type="submission" date="2012-04" db="EMBL/GenBank/DDBJ databases">
        <title>The Genome Sequence of Saprolegnia declina VS20.</title>
        <authorList>
            <consortium name="The Broad Institute Genome Sequencing Platform"/>
            <person name="Russ C."/>
            <person name="Nusbaum C."/>
            <person name="Tyler B."/>
            <person name="van West P."/>
            <person name="Dieguez-Uribeondo J."/>
            <person name="de Bruijn I."/>
            <person name="Tripathy S."/>
            <person name="Jiang R."/>
            <person name="Young S.K."/>
            <person name="Zeng Q."/>
            <person name="Gargeya S."/>
            <person name="Fitzgerald M."/>
            <person name="Haas B."/>
            <person name="Abouelleil A."/>
            <person name="Alvarado L."/>
            <person name="Arachchi H.M."/>
            <person name="Berlin A."/>
            <person name="Chapman S.B."/>
            <person name="Goldberg J."/>
            <person name="Griggs A."/>
            <person name="Gujja S."/>
            <person name="Hansen M."/>
            <person name="Howarth C."/>
            <person name="Imamovic A."/>
            <person name="Larimer J."/>
            <person name="McCowen C."/>
            <person name="Montmayeur A."/>
            <person name="Murphy C."/>
            <person name="Neiman D."/>
            <person name="Pearson M."/>
            <person name="Priest M."/>
            <person name="Roberts A."/>
            <person name="Saif S."/>
            <person name="Shea T."/>
            <person name="Sisk P."/>
            <person name="Sykes S."/>
            <person name="Wortman J."/>
            <person name="Nusbaum C."/>
            <person name="Birren B."/>
        </authorList>
    </citation>
    <scope>NUCLEOTIDE SEQUENCE [LARGE SCALE GENOMIC DNA]</scope>
    <source>
        <strain evidence="6 7">VS20</strain>
    </source>
</reference>
<dbReference type="EMBL" id="JH767158">
    <property type="protein sequence ID" value="EQC33772.1"/>
    <property type="molecule type" value="Genomic_DNA"/>
</dbReference>
<evidence type="ECO:0000259" key="5">
    <source>
        <dbReference type="SMART" id="SM00645"/>
    </source>
</evidence>
<comment type="similarity">
    <text evidence="1">Belongs to the peptidase C1 family.</text>
</comment>
<dbReference type="SMART" id="SM00645">
    <property type="entry name" value="Pept_C1"/>
    <property type="match status" value="1"/>
</dbReference>
<keyword evidence="4" id="KW-1133">Transmembrane helix</keyword>
<dbReference type="OrthoDB" id="65740at2759"/>
<keyword evidence="7" id="KW-1185">Reference proteome</keyword>
<evidence type="ECO:0000256" key="2">
    <source>
        <dbReference type="ARBA" id="ARBA00023145"/>
    </source>
</evidence>
<dbReference type="PROSITE" id="PS00639">
    <property type="entry name" value="THIOL_PROTEASE_HIS"/>
    <property type="match status" value="1"/>
</dbReference>
<name>T0RTU3_SAPDV</name>
<dbReference type="VEuPathDB" id="FungiDB:SDRG_08874"/>
<dbReference type="GeneID" id="19949601"/>
<feature type="domain" description="Peptidase C1A papain C-terminal" evidence="5">
    <location>
        <begin position="122"/>
        <end position="410"/>
    </location>
</feature>
<evidence type="ECO:0000256" key="3">
    <source>
        <dbReference type="SAM" id="MobiDB-lite"/>
    </source>
</evidence>
<dbReference type="InterPro" id="IPR000668">
    <property type="entry name" value="Peptidase_C1A_C"/>
</dbReference>
<dbReference type="GO" id="GO:0008234">
    <property type="term" value="F:cysteine-type peptidase activity"/>
    <property type="evidence" value="ECO:0007669"/>
    <property type="project" value="InterPro"/>
</dbReference>
<dbReference type="InterPro" id="IPR000169">
    <property type="entry name" value="Pept_cys_AS"/>
</dbReference>
<keyword evidence="4" id="KW-0472">Membrane</keyword>
<dbReference type="InterPro" id="IPR013128">
    <property type="entry name" value="Peptidase_C1A"/>
</dbReference>
<dbReference type="Proteomes" id="UP000030762">
    <property type="component" value="Unassembled WGS sequence"/>
</dbReference>
<keyword evidence="4" id="KW-0812">Transmembrane</keyword>
<dbReference type="Pfam" id="PF00112">
    <property type="entry name" value="Peptidase_C1"/>
    <property type="match status" value="1"/>
</dbReference>
<dbReference type="RefSeq" id="XP_008612995.1">
    <property type="nucleotide sequence ID" value="XM_008614773.1"/>
</dbReference>
<dbReference type="eggNOG" id="KOG1543">
    <property type="taxonomic scope" value="Eukaryota"/>
</dbReference>
<evidence type="ECO:0000256" key="1">
    <source>
        <dbReference type="ARBA" id="ARBA00008455"/>
    </source>
</evidence>
<gene>
    <name evidence="6" type="ORF">SDRG_08874</name>
</gene>
<keyword evidence="2" id="KW-0865">Zymogen</keyword>
<dbReference type="InParanoid" id="T0RTU3"/>
<dbReference type="OMA" id="ADAKINC"/>
<dbReference type="PROSITE" id="PS00139">
    <property type="entry name" value="THIOL_PROTEASE_CYS"/>
    <property type="match status" value="1"/>
</dbReference>
<dbReference type="PRINTS" id="PR00705">
    <property type="entry name" value="PAPAIN"/>
</dbReference>
<dbReference type="InterPro" id="IPR039417">
    <property type="entry name" value="Peptidase_C1A_papain-like"/>
</dbReference>
<dbReference type="GO" id="GO:0006508">
    <property type="term" value="P:proteolysis"/>
    <property type="evidence" value="ECO:0007669"/>
    <property type="project" value="InterPro"/>
</dbReference>
<dbReference type="InterPro" id="IPR025660">
    <property type="entry name" value="Pept_his_AS"/>
</dbReference>
<dbReference type="CDD" id="cd02248">
    <property type="entry name" value="Peptidase_C1A"/>
    <property type="match status" value="1"/>
</dbReference>
<evidence type="ECO:0000313" key="7">
    <source>
        <dbReference type="Proteomes" id="UP000030762"/>
    </source>
</evidence>
<dbReference type="Gene3D" id="3.90.70.10">
    <property type="entry name" value="Cysteine proteinases"/>
    <property type="match status" value="1"/>
</dbReference>
<dbReference type="STRING" id="1156394.T0RTU3"/>
<dbReference type="SUPFAM" id="SSF54001">
    <property type="entry name" value="Cysteine proteinases"/>
    <property type="match status" value="1"/>
</dbReference>
<accession>T0RTU3</accession>
<feature type="region of interest" description="Disordered" evidence="3">
    <location>
        <begin position="251"/>
        <end position="276"/>
    </location>
</feature>
<dbReference type="InterPro" id="IPR038765">
    <property type="entry name" value="Papain-like_cys_pep_sf"/>
</dbReference>
<proteinExistence type="inferred from homology"/>
<evidence type="ECO:0000256" key="4">
    <source>
        <dbReference type="SAM" id="Phobius"/>
    </source>
</evidence>
<dbReference type="PANTHER" id="PTHR12411">
    <property type="entry name" value="CYSTEINE PROTEASE FAMILY C1-RELATED"/>
    <property type="match status" value="1"/>
</dbReference>
<protein>
    <recommendedName>
        <fullName evidence="5">Peptidase C1A papain C-terminal domain-containing protein</fullName>
    </recommendedName>
</protein>
<evidence type="ECO:0000313" key="6">
    <source>
        <dbReference type="EMBL" id="EQC33772.1"/>
    </source>
</evidence>
<sequence>MLDNYSFGTLVACDADCRWVGNGRRLVSSERILHEMLAMHHRGDDAAYDAAKRNLRAHMAYMEEVYWHANALNHQLTMKLGLNPRHLTDSDAKTDPFLVARTNLMLSKAPSVRQLQSTSPTLPTSLNWCSTNNPKKRSVCAEVKSQKSCGSCWAFAASDLIETAVAYTTGNAPVALSSQQLLSCSKRAEVHTYNYCFANSGNVPKWLQPRMPWSSQNNGCDGGMTHIALSEAATRIKNLATRLDWPYAEDNAAASGGGPVGPVTPSSTNGRRETPAAGYNTCGSLRPDNATAAHISGWEPALNEKSCTDTKDPAVLLRRALQTGPLAVAINARDGGFKDYKNGLHICPDITQPSMIDHALLLVGYDSGPSGDYWILKNSYSTQWGLQGFVHIKADDRLNCGLNVFPIRVLGASAGSAANVTVDGGGDLDFAGLSFDTWIIVAAGVALGTLILTVAGLVVAKTRMRRHY</sequence>
<feature type="transmembrane region" description="Helical" evidence="4">
    <location>
        <begin position="438"/>
        <end position="460"/>
    </location>
</feature>